<feature type="domain" description="Pyrrolo-quinoline quinone repeat" evidence="1">
    <location>
        <begin position="1053"/>
        <end position="1139"/>
    </location>
</feature>
<dbReference type="OrthoDB" id="173955at2"/>
<sequence length="1516" mass="165851">MMLPTQTGPGRPEAGLVVRTLRCAGSTLRLQVGSFFGRLGQGGGIPDRTAECADHVWGAPLRATLLLLAISFFVAVPPTHSQQSAPTADSAPAAPDSFDKTSIALRTALHYDPAVDVPLQKLVALYRDAGRTEELLSMYGAHVAQFPEDGNAKLVLSRIYGALQDRRAMEFLKSAVAQHPEHALLAWEYGRALLQQHDPKAVDEMARAVSLEKGVARRALWYGELLKAASVQAREDLVLIQTQKLMDEGAMSPEQRLRWARQAMSAKLPKTAALLLKDLPEQSLGADSGVEATVLRAQLLAENGDAPAAVKMLQALQEKLSPEHWRHREILMLRLDLAGAKGRDGFVEEARAKWSKKESRTEADALTFADVLLAAHRGNEALKVLREAVVQFPQSAPLEARVLEVWEAQGPDTEAIAWLEKKLEKQPERGDLQLRRVRWYYAMNQAEKAKAAFNKLLTSLEDAQKIERTVEMARWLRRRNQSLEAVALLESAVEKAPQRWDLRRELAELYMGQRRKEDVAKLFAGSWSKDLPPDARLEIAQFLMVKQLWLEAKELVEPWVASNEGAFEGRLLLAKIFGKLGDDAQVQATLDAARALCDTEARYQAWLDALLEYASAREMTGLWLQREAELLLPTGKAVPEDTLFGRWIVLLEQAIARQEEKFAEAAITRALAASLTPERRLQLEKMRLELLGSDSTRVAEAEAGLRSLMERDAAHREDHRVRLALLYQRAGRGDLAREFLDDLDVGKVTGAQDLRALLPLLQERNLAGQALACAERLTQLEPAERAHWAQWISLLANSGGEERLRIALREVLGKAHDWKLAEEVQQSLRDHLVASQWRSVQMALLEGDMQDWAAARRAAAEFERMELTHEQRLWLRWLRAWFSAGIGDGAAVADALTELGKVDGKTWIAFPDGMELSVQSARDMLQAKLKSPPDGNAAAKIPQAPLISAPLPPFETAWAFALEDGAILTRTGVSQTDGLAYFGDDRWNIFAVDLKTGKLRWRYRADGAPTDAFTNPGAVRRSGRGRIIGGYPYNRYGGQVPELSAAIQFQAVTGRLLVLTENGVECLSAANGSVLWRSAPSGESQAQGTQSMVPQSRLVEEGGCVYYWRPATSRVSAMKLESGRLLWETELPQLPAAPVNPNNQWQNMDMYARLRSGLSVDQGRVLAWAQTAALLHAETGALIWRTGTGELPAFPVGLETEDELASALAAVGTATQTLVRSVQLTFGPGVGLAINGPHSTRSGPAQRWVYGDALRRLLQPQSGLAPTLILRGEEVWGATANNDGLVTMLGLPVAGWGGGGCVVGFEGRRVINDLGGVATVTMVGTPSNSITLFPEPDIKPGQSLNASGGIGTISTPSGFVIVGQQLASANPGAPGEPVHSSVLEGSRFYASTPDRLRAADVRSGATLFDLPWPKDAAEWVKAETSRHPTAMMPMLPGMGGQAMAPQYRRVYVPQGVFLQDQRMGGGILCGPLSAVAEDLWIAPLHDRAVICLRGQFLKQKPVATAAPVNVPPDSNR</sequence>
<evidence type="ECO:0000313" key="3">
    <source>
        <dbReference type="Proteomes" id="UP000253426"/>
    </source>
</evidence>
<comment type="caution">
    <text evidence="2">The sequence shown here is derived from an EMBL/GenBank/DDBJ whole genome shotgun (WGS) entry which is preliminary data.</text>
</comment>
<dbReference type="Pfam" id="PF13360">
    <property type="entry name" value="PQQ_2"/>
    <property type="match status" value="1"/>
</dbReference>
<keyword evidence="3" id="KW-1185">Reference proteome</keyword>
<dbReference type="Gene3D" id="1.25.40.10">
    <property type="entry name" value="Tetratricopeptide repeat domain"/>
    <property type="match status" value="3"/>
</dbReference>
<name>A0A366HSQ0_9BACT</name>
<dbReference type="SUPFAM" id="SSF48452">
    <property type="entry name" value="TPR-like"/>
    <property type="match status" value="3"/>
</dbReference>
<gene>
    <name evidence="2" type="ORF">DES53_102338</name>
</gene>
<evidence type="ECO:0000313" key="2">
    <source>
        <dbReference type="EMBL" id="RBP45954.1"/>
    </source>
</evidence>
<organism evidence="2 3">
    <name type="scientific">Roseimicrobium gellanilyticum</name>
    <dbReference type="NCBI Taxonomy" id="748857"/>
    <lineage>
        <taxon>Bacteria</taxon>
        <taxon>Pseudomonadati</taxon>
        <taxon>Verrucomicrobiota</taxon>
        <taxon>Verrucomicrobiia</taxon>
        <taxon>Verrucomicrobiales</taxon>
        <taxon>Verrucomicrobiaceae</taxon>
        <taxon>Roseimicrobium</taxon>
    </lineage>
</organism>
<protein>
    <submittedName>
        <fullName evidence="2">Putative pyrroloquinoline-quinone binding quinoprotein</fullName>
    </submittedName>
</protein>
<dbReference type="Proteomes" id="UP000253426">
    <property type="component" value="Unassembled WGS sequence"/>
</dbReference>
<dbReference type="InterPro" id="IPR002372">
    <property type="entry name" value="PQQ_rpt_dom"/>
</dbReference>
<dbReference type="InterPro" id="IPR011990">
    <property type="entry name" value="TPR-like_helical_dom_sf"/>
</dbReference>
<dbReference type="RefSeq" id="WP_113957512.1">
    <property type="nucleotide sequence ID" value="NZ_QNRR01000002.1"/>
</dbReference>
<dbReference type="Gene3D" id="2.130.10.10">
    <property type="entry name" value="YVTN repeat-like/Quinoprotein amine dehydrogenase"/>
    <property type="match status" value="1"/>
</dbReference>
<reference evidence="2 3" key="1">
    <citation type="submission" date="2018-06" db="EMBL/GenBank/DDBJ databases">
        <title>Genomic Encyclopedia of Type Strains, Phase IV (KMG-IV): sequencing the most valuable type-strain genomes for metagenomic binning, comparative biology and taxonomic classification.</title>
        <authorList>
            <person name="Goeker M."/>
        </authorList>
    </citation>
    <scope>NUCLEOTIDE SEQUENCE [LARGE SCALE GENOMIC DNA]</scope>
    <source>
        <strain evidence="2 3">DSM 25532</strain>
    </source>
</reference>
<dbReference type="SUPFAM" id="SSF50998">
    <property type="entry name" value="Quinoprotein alcohol dehydrogenase-like"/>
    <property type="match status" value="1"/>
</dbReference>
<accession>A0A366HSQ0</accession>
<dbReference type="PANTHER" id="PTHR34512:SF30">
    <property type="entry name" value="OUTER MEMBRANE PROTEIN ASSEMBLY FACTOR BAMB"/>
    <property type="match status" value="1"/>
</dbReference>
<dbReference type="SMART" id="SM00564">
    <property type="entry name" value="PQQ"/>
    <property type="match status" value="1"/>
</dbReference>
<dbReference type="PANTHER" id="PTHR34512">
    <property type="entry name" value="CELL SURFACE PROTEIN"/>
    <property type="match status" value="1"/>
</dbReference>
<evidence type="ECO:0000259" key="1">
    <source>
        <dbReference type="Pfam" id="PF13360"/>
    </source>
</evidence>
<dbReference type="InterPro" id="IPR011047">
    <property type="entry name" value="Quinoprotein_ADH-like_sf"/>
</dbReference>
<proteinExistence type="predicted"/>
<dbReference type="InterPro" id="IPR018391">
    <property type="entry name" value="PQQ_b-propeller_rpt"/>
</dbReference>
<dbReference type="InterPro" id="IPR015943">
    <property type="entry name" value="WD40/YVTN_repeat-like_dom_sf"/>
</dbReference>
<dbReference type="EMBL" id="QNRR01000002">
    <property type="protein sequence ID" value="RBP45954.1"/>
    <property type="molecule type" value="Genomic_DNA"/>
</dbReference>